<evidence type="ECO:0000256" key="3">
    <source>
        <dbReference type="ARBA" id="ARBA00023163"/>
    </source>
</evidence>
<keyword evidence="2 5" id="KW-0238">DNA-binding</keyword>
<reference evidence="5 6" key="1">
    <citation type="submission" date="2016-11" db="EMBL/GenBank/DDBJ databases">
        <authorList>
            <person name="Jaros S."/>
            <person name="Januszkiewicz K."/>
            <person name="Wedrychowicz H."/>
        </authorList>
    </citation>
    <scope>NUCLEOTIDE SEQUENCE [LARGE SCALE GENOMIC DNA]</scope>
    <source>
        <strain evidence="5 6">DSM 26883</strain>
    </source>
</reference>
<evidence type="ECO:0000256" key="2">
    <source>
        <dbReference type="ARBA" id="ARBA00023125"/>
    </source>
</evidence>
<dbReference type="PANTHER" id="PTHR43280:SF32">
    <property type="entry name" value="TRANSCRIPTIONAL REGULATORY PROTEIN"/>
    <property type="match status" value="1"/>
</dbReference>
<dbReference type="SUPFAM" id="SSF46689">
    <property type="entry name" value="Homeodomain-like"/>
    <property type="match status" value="1"/>
</dbReference>
<dbReference type="EMBL" id="FQVD01000011">
    <property type="protein sequence ID" value="SHF08356.1"/>
    <property type="molecule type" value="Genomic_DNA"/>
</dbReference>
<dbReference type="GO" id="GO:0043565">
    <property type="term" value="F:sequence-specific DNA binding"/>
    <property type="evidence" value="ECO:0007669"/>
    <property type="project" value="InterPro"/>
</dbReference>
<dbReference type="SUPFAM" id="SSF51182">
    <property type="entry name" value="RmlC-like cupins"/>
    <property type="match status" value="1"/>
</dbReference>
<dbReference type="GO" id="GO:0003700">
    <property type="term" value="F:DNA-binding transcription factor activity"/>
    <property type="evidence" value="ECO:0007669"/>
    <property type="project" value="InterPro"/>
</dbReference>
<name>A0A1M4YSN2_9BACE</name>
<dbReference type="PROSITE" id="PS01124">
    <property type="entry name" value="HTH_ARAC_FAMILY_2"/>
    <property type="match status" value="1"/>
</dbReference>
<dbReference type="InterPro" id="IPR011051">
    <property type="entry name" value="RmlC_Cupin_sf"/>
</dbReference>
<dbReference type="SMART" id="SM00342">
    <property type="entry name" value="HTH_ARAC"/>
    <property type="match status" value="1"/>
</dbReference>
<organism evidence="5 6">
    <name type="scientific">Bacteroides faecichinchillae</name>
    <dbReference type="NCBI Taxonomy" id="871325"/>
    <lineage>
        <taxon>Bacteria</taxon>
        <taxon>Pseudomonadati</taxon>
        <taxon>Bacteroidota</taxon>
        <taxon>Bacteroidia</taxon>
        <taxon>Bacteroidales</taxon>
        <taxon>Bacteroidaceae</taxon>
        <taxon>Bacteroides</taxon>
    </lineage>
</organism>
<keyword evidence="6" id="KW-1185">Reference proteome</keyword>
<dbReference type="AlphaFoldDB" id="A0A1M4YSN2"/>
<dbReference type="InterPro" id="IPR009057">
    <property type="entry name" value="Homeodomain-like_sf"/>
</dbReference>
<evidence type="ECO:0000313" key="6">
    <source>
        <dbReference type="Proteomes" id="UP000184436"/>
    </source>
</evidence>
<dbReference type="InterPro" id="IPR018060">
    <property type="entry name" value="HTH_AraC"/>
</dbReference>
<keyword evidence="3" id="KW-0804">Transcription</keyword>
<dbReference type="OrthoDB" id="1372329at2"/>
<keyword evidence="1" id="KW-0805">Transcription regulation</keyword>
<dbReference type="Gene3D" id="1.10.10.60">
    <property type="entry name" value="Homeodomain-like"/>
    <property type="match status" value="1"/>
</dbReference>
<dbReference type="Proteomes" id="UP000184436">
    <property type="component" value="Unassembled WGS sequence"/>
</dbReference>
<evidence type="ECO:0000256" key="1">
    <source>
        <dbReference type="ARBA" id="ARBA00023015"/>
    </source>
</evidence>
<proteinExistence type="predicted"/>
<gene>
    <name evidence="5" type="ORF">SAMN05444349_11111</name>
</gene>
<evidence type="ECO:0000313" key="5">
    <source>
        <dbReference type="EMBL" id="SHF08356.1"/>
    </source>
</evidence>
<dbReference type="Pfam" id="PF12833">
    <property type="entry name" value="HTH_18"/>
    <property type="match status" value="1"/>
</dbReference>
<accession>A0A1M4YSN2</accession>
<protein>
    <submittedName>
        <fullName evidence="5">AraC-type DNA-binding protein</fullName>
    </submittedName>
</protein>
<evidence type="ECO:0000259" key="4">
    <source>
        <dbReference type="PROSITE" id="PS01124"/>
    </source>
</evidence>
<feature type="domain" description="HTH araC/xylS-type" evidence="4">
    <location>
        <begin position="201"/>
        <end position="299"/>
    </location>
</feature>
<sequence>MDQNIFLLDISHLAEIDMATFIEGKIVLLDNIDSPSAGQMAQQPHNSFPVQARMSMVLFCLEGELQIRIALKEYVLHPNMFVIIIPGIIFEVLSTSDDFRGFMVATRNDFMPVTEKTMQVMSFYKCLQEKYCFTFEEKDVPEFVKVYRAIKETLLDEEHPFRISISQSYVQIMYYRMAPVVIKEAELQSKYPRTRQEEIFYNFISAVETHYRKERSVKFYADLLCLSPKYLSSVIYKVSQKLAGEWIDGYVILEAKTLLKSGKLTIQQISEQLNFPNQSFFGKFFKRCAGMSPKEYKNK</sequence>
<dbReference type="STRING" id="871325.SAMN05444349_11111"/>
<dbReference type="RefSeq" id="WP_025074886.1">
    <property type="nucleotide sequence ID" value="NZ_FQVD01000011.1"/>
</dbReference>
<dbReference type="PANTHER" id="PTHR43280">
    <property type="entry name" value="ARAC-FAMILY TRANSCRIPTIONAL REGULATOR"/>
    <property type="match status" value="1"/>
</dbReference>